<organism evidence="8 9">
    <name type="scientific">Smittium mucronatum</name>
    <dbReference type="NCBI Taxonomy" id="133383"/>
    <lineage>
        <taxon>Eukaryota</taxon>
        <taxon>Fungi</taxon>
        <taxon>Fungi incertae sedis</taxon>
        <taxon>Zoopagomycota</taxon>
        <taxon>Kickxellomycotina</taxon>
        <taxon>Harpellomycetes</taxon>
        <taxon>Harpellales</taxon>
        <taxon>Legeriomycetaceae</taxon>
        <taxon>Smittium</taxon>
    </lineage>
</organism>
<feature type="transmembrane region" description="Helical" evidence="7">
    <location>
        <begin position="133"/>
        <end position="151"/>
    </location>
</feature>
<feature type="transmembrane region" description="Helical" evidence="7">
    <location>
        <begin position="65"/>
        <end position="86"/>
    </location>
</feature>
<evidence type="ECO:0000256" key="4">
    <source>
        <dbReference type="ARBA" id="ARBA00022989"/>
    </source>
</evidence>
<dbReference type="NCBIfam" id="NF038013">
    <property type="entry name" value="AceTr_1"/>
    <property type="match status" value="1"/>
</dbReference>
<evidence type="ECO:0000313" key="8">
    <source>
        <dbReference type="EMBL" id="OLY78331.1"/>
    </source>
</evidence>
<keyword evidence="5 7" id="KW-0472">Membrane</keyword>
<gene>
    <name evidence="8" type="ORF">AYI68_g7622</name>
</gene>
<dbReference type="PANTHER" id="PTHR31123:SF1">
    <property type="entry name" value="ACCUMULATION OF DYADS PROTEIN 2-RELATED"/>
    <property type="match status" value="1"/>
</dbReference>
<reference evidence="8 9" key="1">
    <citation type="journal article" date="2016" name="Mol. Biol. Evol.">
        <title>Genome-Wide Survey of Gut Fungi (Harpellales) Reveals the First Horizontally Transferred Ubiquitin Gene from a Mosquito Host.</title>
        <authorList>
            <person name="Wang Y."/>
            <person name="White M.M."/>
            <person name="Kvist S."/>
            <person name="Moncalvo J.M."/>
        </authorList>
    </citation>
    <scope>NUCLEOTIDE SEQUENCE [LARGE SCALE GENOMIC DNA]</scope>
    <source>
        <strain evidence="8 9">ALG-7-W6</strain>
    </source>
</reference>
<evidence type="ECO:0000256" key="5">
    <source>
        <dbReference type="ARBA" id="ARBA00023136"/>
    </source>
</evidence>
<proteinExistence type="inferred from homology"/>
<dbReference type="AlphaFoldDB" id="A0A1R0GN55"/>
<dbReference type="GO" id="GO:0005886">
    <property type="term" value="C:plasma membrane"/>
    <property type="evidence" value="ECO:0007669"/>
    <property type="project" value="TreeGrafter"/>
</dbReference>
<dbReference type="EMBL" id="LSSL01006696">
    <property type="protein sequence ID" value="OLY78331.1"/>
    <property type="molecule type" value="Genomic_DNA"/>
</dbReference>
<comment type="subcellular location">
    <subcellularLocation>
        <location evidence="1">Membrane</location>
        <topology evidence="1">Multi-pass membrane protein</topology>
    </subcellularLocation>
</comment>
<sequence length="228" mass="25033">MSARLGGNDEEKSEKSQKTQVPTPLVADGHPIGLIGFGIITLQESILEVLTLNKTISNTEKYSSMYGQSLFVGGLIQIISSIFELINGNSLTGAAFGSFGAFWLSKGLQPVILKFLDLPSGNVSSHDNNMIEGIMTIPWSLWVFIMLLANIRKNLSTRIMFILLNCKIHLLTISHFVENESSNNIHIVAGYFGILLALAAYYELAAILINKNNSFINIPRGKNLMKTS</sequence>
<evidence type="ECO:0000256" key="6">
    <source>
        <dbReference type="SAM" id="MobiDB-lite"/>
    </source>
</evidence>
<keyword evidence="9" id="KW-1185">Reference proteome</keyword>
<dbReference type="Pfam" id="PF01184">
    <property type="entry name" value="Gpr1_Fun34_YaaH"/>
    <property type="match status" value="1"/>
</dbReference>
<dbReference type="InterPro" id="IPR051633">
    <property type="entry name" value="AceTr"/>
</dbReference>
<protein>
    <submittedName>
        <fullName evidence="8">Meiotically up-regulated gene 86 protein</fullName>
    </submittedName>
</protein>
<comment type="caution">
    <text evidence="8">The sequence shown here is derived from an EMBL/GenBank/DDBJ whole genome shotgun (WGS) entry which is preliminary data.</text>
</comment>
<keyword evidence="4 7" id="KW-1133">Transmembrane helix</keyword>
<name>A0A1R0GN55_9FUNG</name>
<feature type="transmembrane region" description="Helical" evidence="7">
    <location>
        <begin position="189"/>
        <end position="210"/>
    </location>
</feature>
<dbReference type="STRING" id="133383.A0A1R0GN55"/>
<feature type="transmembrane region" description="Helical" evidence="7">
    <location>
        <begin position="158"/>
        <end position="177"/>
    </location>
</feature>
<dbReference type="InterPro" id="IPR000791">
    <property type="entry name" value="Gpr1/Fun34/SatP-like"/>
</dbReference>
<evidence type="ECO:0000256" key="3">
    <source>
        <dbReference type="ARBA" id="ARBA00022692"/>
    </source>
</evidence>
<evidence type="ECO:0000313" key="9">
    <source>
        <dbReference type="Proteomes" id="UP000187455"/>
    </source>
</evidence>
<feature type="compositionally biased region" description="Basic and acidic residues" evidence="6">
    <location>
        <begin position="7"/>
        <end position="17"/>
    </location>
</feature>
<evidence type="ECO:0000256" key="1">
    <source>
        <dbReference type="ARBA" id="ARBA00004141"/>
    </source>
</evidence>
<dbReference type="OrthoDB" id="3648309at2759"/>
<keyword evidence="3 7" id="KW-0812">Transmembrane</keyword>
<evidence type="ECO:0000256" key="7">
    <source>
        <dbReference type="SAM" id="Phobius"/>
    </source>
</evidence>
<dbReference type="GO" id="GO:0015123">
    <property type="term" value="F:acetate transmembrane transporter activity"/>
    <property type="evidence" value="ECO:0007669"/>
    <property type="project" value="TreeGrafter"/>
</dbReference>
<dbReference type="Proteomes" id="UP000187455">
    <property type="component" value="Unassembled WGS sequence"/>
</dbReference>
<comment type="similarity">
    <text evidence="2">Belongs to the acetate uptake transporter (AceTr) (TC 2.A.96) family.</text>
</comment>
<feature type="region of interest" description="Disordered" evidence="6">
    <location>
        <begin position="1"/>
        <end position="25"/>
    </location>
</feature>
<accession>A0A1R0GN55</accession>
<evidence type="ECO:0000256" key="2">
    <source>
        <dbReference type="ARBA" id="ARBA00005587"/>
    </source>
</evidence>
<dbReference type="PANTHER" id="PTHR31123">
    <property type="entry name" value="ACCUMULATION OF DYADS PROTEIN 2-RELATED"/>
    <property type="match status" value="1"/>
</dbReference>